<evidence type="ECO:0000259" key="1">
    <source>
        <dbReference type="Pfam" id="PF13175"/>
    </source>
</evidence>
<dbReference type="RefSeq" id="WP_199870063.1">
    <property type="nucleotide sequence ID" value="NZ_JAAGPU010000017.1"/>
</dbReference>
<name>A0A6M0H4M0_9CLOT</name>
<dbReference type="InterPro" id="IPR027417">
    <property type="entry name" value="P-loop_NTPase"/>
</dbReference>
<evidence type="ECO:0000259" key="2">
    <source>
        <dbReference type="Pfam" id="PF20469"/>
    </source>
</evidence>
<dbReference type="SUPFAM" id="SSF52540">
    <property type="entry name" value="P-loop containing nucleoside triphosphate hydrolases"/>
    <property type="match status" value="1"/>
</dbReference>
<comment type="caution">
    <text evidence="3">The sequence shown here is derived from an EMBL/GenBank/DDBJ whole genome shotgun (WGS) entry which is preliminary data.</text>
</comment>
<dbReference type="CDD" id="cd01026">
    <property type="entry name" value="TOPRIM_OLD"/>
    <property type="match status" value="1"/>
</dbReference>
<organism evidence="3 4">
    <name type="scientific">Clostridium senegalense</name>
    <dbReference type="NCBI Taxonomy" id="1465809"/>
    <lineage>
        <taxon>Bacteria</taxon>
        <taxon>Bacillati</taxon>
        <taxon>Bacillota</taxon>
        <taxon>Clostridia</taxon>
        <taxon>Eubacteriales</taxon>
        <taxon>Clostridiaceae</taxon>
        <taxon>Clostridium</taxon>
    </lineage>
</organism>
<dbReference type="Pfam" id="PF13175">
    <property type="entry name" value="AAA_15"/>
    <property type="match status" value="1"/>
</dbReference>
<proteinExistence type="predicted"/>
<dbReference type="EMBL" id="JAAGPU010000017">
    <property type="protein sequence ID" value="NEU05184.1"/>
    <property type="molecule type" value="Genomic_DNA"/>
</dbReference>
<evidence type="ECO:0000313" key="4">
    <source>
        <dbReference type="Proteomes" id="UP000481872"/>
    </source>
</evidence>
<feature type="domain" description="Endonuclease GajA/Old nuclease/RecF-like AAA" evidence="1">
    <location>
        <begin position="1"/>
        <end position="382"/>
    </location>
</feature>
<keyword evidence="4" id="KW-1185">Reference proteome</keyword>
<dbReference type="InterPro" id="IPR034139">
    <property type="entry name" value="TOPRIM_OLD"/>
</dbReference>
<dbReference type="InterPro" id="IPR051396">
    <property type="entry name" value="Bact_Antivir_Def_Nuclease"/>
</dbReference>
<protein>
    <submittedName>
        <fullName evidence="3">AAA family ATPase</fullName>
    </submittedName>
</protein>
<gene>
    <name evidence="3" type="ORF">G3M99_10030</name>
</gene>
<accession>A0A6M0H4M0</accession>
<dbReference type="InterPro" id="IPR041685">
    <property type="entry name" value="AAA_GajA/Old/RecF-like"/>
</dbReference>
<dbReference type="AlphaFoldDB" id="A0A6M0H4M0"/>
<evidence type="ECO:0000313" key="3">
    <source>
        <dbReference type="EMBL" id="NEU05184.1"/>
    </source>
</evidence>
<feature type="domain" description="OLD protein-like TOPRIM" evidence="2">
    <location>
        <begin position="435"/>
        <end position="505"/>
    </location>
</feature>
<reference evidence="3 4" key="1">
    <citation type="submission" date="2020-02" db="EMBL/GenBank/DDBJ databases">
        <title>Genome assembly of a novel Clostridium senegalense strain.</title>
        <authorList>
            <person name="Gupta T.B."/>
            <person name="Jauregui R."/>
            <person name="Maclean P."/>
            <person name="Nawarathana A."/>
            <person name="Brightwell G."/>
        </authorList>
    </citation>
    <scope>NUCLEOTIDE SEQUENCE [LARGE SCALE GENOMIC DNA]</scope>
    <source>
        <strain evidence="3 4">AGRFS4</strain>
    </source>
</reference>
<dbReference type="Proteomes" id="UP000481872">
    <property type="component" value="Unassembled WGS sequence"/>
</dbReference>
<dbReference type="Pfam" id="PF20469">
    <property type="entry name" value="OLD-like_TOPRIM"/>
    <property type="match status" value="1"/>
</dbReference>
<dbReference type="PANTHER" id="PTHR43581:SF4">
    <property type="entry name" value="ATP_GTP PHOSPHATASE"/>
    <property type="match status" value="1"/>
</dbReference>
<sequence length="699" mass="80992">MYIKELSMENFRGFSTKTTIEFQKGINVLIGANNSGKTTIIKALELLFSSDVCKSLKIEDFNHNIAIDNIKDAPPKIIISAKLIEEDSEDKYSNDLIMVASWLTKIDKPYEAEITYEFSLPEKEYVNYKSEMNQIESHDIDMFWKEIETDFLRKYTYKVFVGNPEYRISIDNDSIRKFDFQFLNAIRDVERDLFTGKNALLKEVIDFFIDYEIKIDQSIKVDEKKKLIQEKKKAFSSESQKLIESLQKRMCSGKKEMLKYVEETGADFDNMKPTFDGKILDTELYSALKLVVENETGIKLPATRNGLGYNNLIYISLLLAKMQKNSSVEYLGSNSKVFSILAFEEPEAHLHPNMQYKLLKFLEKNRTHEVRQIFITTHSPNITAAVNLNSIIVLSKKNSLITVSYPGRVFSDSGEDMKSKKYIERFLDVTKADMFFANNIIFVEGLAEQMLLPSFAEAEKLSLIDNHISIINVNGRYFEYFLKLFDTKNNKYAISKKVVCITDLDPVMKLKKNTDENSTDENSSWKSCFPFMLDIDKSKYEYRKSSNKLTSLYQERNDEDIIRVYTQKQGSTFEYELILENYSCEDIITQSVSNSIEIKKIMNLIKEDMSQKELEELIKIIRKGEFKELASQYSNMGNDEPFVKAKHIVAARYLKSIKKGEIAQELATVISNNIEKEVGERFSFNVPSYIKEALKWICH</sequence>
<dbReference type="PANTHER" id="PTHR43581">
    <property type="entry name" value="ATP/GTP PHOSPHATASE"/>
    <property type="match status" value="1"/>
</dbReference>
<dbReference type="Gene3D" id="3.40.50.300">
    <property type="entry name" value="P-loop containing nucleotide triphosphate hydrolases"/>
    <property type="match status" value="1"/>
</dbReference>